<feature type="domain" description="DUF4440" evidence="2">
    <location>
        <begin position="40"/>
        <end position="149"/>
    </location>
</feature>
<reference evidence="3" key="1">
    <citation type="submission" date="2022-12" db="EMBL/GenBank/DDBJ databases">
        <title>Gycomyces niveus sp.nov., a novel actinomycete isolated from soil in Shouguang.</title>
        <authorList>
            <person name="Yang X."/>
        </authorList>
    </citation>
    <scope>NUCLEOTIDE SEQUENCE</scope>
    <source>
        <strain evidence="3">DSM 44724</strain>
    </source>
</reference>
<proteinExistence type="predicted"/>
<accession>A0A9X3PH58</accession>
<evidence type="ECO:0000256" key="1">
    <source>
        <dbReference type="SAM" id="SignalP"/>
    </source>
</evidence>
<name>A0A9X3PH58_9ACTN</name>
<dbReference type="EMBL" id="JAVDYD010000001">
    <property type="protein sequence ID" value="MDR7341397.1"/>
    <property type="molecule type" value="Genomic_DNA"/>
</dbReference>
<dbReference type="AlphaFoldDB" id="A0A9X3PH58"/>
<dbReference type="Proteomes" id="UP001145799">
    <property type="component" value="Unassembled WGS sequence"/>
</dbReference>
<dbReference type="SUPFAM" id="SSF54427">
    <property type="entry name" value="NTF2-like"/>
    <property type="match status" value="1"/>
</dbReference>
<dbReference type="Proteomes" id="UP001183604">
    <property type="component" value="Unassembled WGS sequence"/>
</dbReference>
<evidence type="ECO:0000313" key="6">
    <source>
        <dbReference type="Proteomes" id="UP001183604"/>
    </source>
</evidence>
<gene>
    <name evidence="4" type="ORF">J2S69_005116</name>
    <name evidence="3" type="ORF">O2L01_01355</name>
</gene>
<organism evidence="3 5">
    <name type="scientific">Glycomyces lechevalierae</name>
    <dbReference type="NCBI Taxonomy" id="256034"/>
    <lineage>
        <taxon>Bacteria</taxon>
        <taxon>Bacillati</taxon>
        <taxon>Actinomycetota</taxon>
        <taxon>Actinomycetes</taxon>
        <taxon>Glycomycetales</taxon>
        <taxon>Glycomycetaceae</taxon>
        <taxon>Glycomyces</taxon>
    </lineage>
</organism>
<evidence type="ECO:0000313" key="4">
    <source>
        <dbReference type="EMBL" id="MDR7341397.1"/>
    </source>
</evidence>
<evidence type="ECO:0000313" key="3">
    <source>
        <dbReference type="EMBL" id="MDA1383613.1"/>
    </source>
</evidence>
<dbReference type="Pfam" id="PF14534">
    <property type="entry name" value="DUF4440"/>
    <property type="match status" value="1"/>
</dbReference>
<keyword evidence="6" id="KW-1185">Reference proteome</keyword>
<dbReference type="Gene3D" id="3.10.450.50">
    <property type="match status" value="1"/>
</dbReference>
<keyword evidence="1" id="KW-0732">Signal</keyword>
<comment type="caution">
    <text evidence="3">The sequence shown here is derived from an EMBL/GenBank/DDBJ whole genome shotgun (WGS) entry which is preliminary data.</text>
</comment>
<sequence length="162" mass="17718">MRKSIRFAAVAAAAAGLLAFGAAAAAEDRGRGGDQAAFDAIREAQEAAWIAEDGAAFAATFHADGDVVTFNGDHLRGREGIAEGMQYYFDGYIEGSRLHMLTEQVRYVEPDVVVIVRESCLIDEGETECRADSLSTNTNVLTRERGEWLQTSFQNTRRFGFE</sequence>
<dbReference type="InterPro" id="IPR011944">
    <property type="entry name" value="Steroid_delta5-4_isomerase"/>
</dbReference>
<dbReference type="NCBIfam" id="TIGR02246">
    <property type="entry name" value="SgcJ/EcaC family oxidoreductase"/>
    <property type="match status" value="1"/>
</dbReference>
<evidence type="ECO:0000259" key="2">
    <source>
        <dbReference type="Pfam" id="PF14534"/>
    </source>
</evidence>
<feature type="chain" id="PRO_5040754687" evidence="1">
    <location>
        <begin position="26"/>
        <end position="162"/>
    </location>
</feature>
<feature type="signal peptide" evidence="1">
    <location>
        <begin position="1"/>
        <end position="25"/>
    </location>
</feature>
<evidence type="ECO:0000313" key="5">
    <source>
        <dbReference type="Proteomes" id="UP001145799"/>
    </source>
</evidence>
<dbReference type="InterPro" id="IPR027843">
    <property type="entry name" value="DUF4440"/>
</dbReference>
<dbReference type="InterPro" id="IPR032710">
    <property type="entry name" value="NTF2-like_dom_sf"/>
</dbReference>
<dbReference type="EMBL" id="JAPZVQ010000001">
    <property type="protein sequence ID" value="MDA1383613.1"/>
    <property type="molecule type" value="Genomic_DNA"/>
</dbReference>
<reference evidence="4 6" key="2">
    <citation type="submission" date="2023-07" db="EMBL/GenBank/DDBJ databases">
        <title>Sequencing the genomes of 1000 actinobacteria strains.</title>
        <authorList>
            <person name="Klenk H.-P."/>
        </authorList>
    </citation>
    <scope>NUCLEOTIDE SEQUENCE [LARGE SCALE GENOMIC DNA]</scope>
    <source>
        <strain evidence="4 6">DSM 44724</strain>
    </source>
</reference>
<dbReference type="RefSeq" id="WP_270119715.1">
    <property type="nucleotide sequence ID" value="NZ_BAAAOM010000001.1"/>
</dbReference>
<protein>
    <submittedName>
        <fullName evidence="3">SgcJ/EcaC family oxidoreductase</fullName>
    </submittedName>
    <submittedName>
        <fullName evidence="4">Uncharacterized protein (TIGR02246 family)</fullName>
    </submittedName>
</protein>